<dbReference type="PROSITE" id="PS51194">
    <property type="entry name" value="HELICASE_CTER"/>
    <property type="match status" value="1"/>
</dbReference>
<dbReference type="SMART" id="SM00490">
    <property type="entry name" value="HELICc"/>
    <property type="match status" value="1"/>
</dbReference>
<sequence length="156" mass="17979">MIEGFLQAIDSGDIELPKPEDSLPLPYKHWKRDRDYLRLDGSTAADSRKTLCRIFNDTSNERCRLFLISTKAGGLGINLVGANRVIIFDSSWNPSHDTQSIFRVYRFGQKKPSYIYRFVAQTCANIIRSGSILNHLQITVQQYYIMLNVKKKKYVV</sequence>
<dbReference type="Gene3D" id="3.40.50.300">
    <property type="entry name" value="P-loop containing nucleotide triphosphate hydrolases"/>
    <property type="match status" value="1"/>
</dbReference>
<keyword evidence="6" id="KW-0067">ATP-binding</keyword>
<dbReference type="Proteomes" id="UP000324222">
    <property type="component" value="Unassembled WGS sequence"/>
</dbReference>
<evidence type="ECO:0000256" key="5">
    <source>
        <dbReference type="ARBA" id="ARBA00022806"/>
    </source>
</evidence>
<dbReference type="GO" id="GO:0003677">
    <property type="term" value="F:DNA binding"/>
    <property type="evidence" value="ECO:0007669"/>
    <property type="project" value="UniProtKB-KW"/>
</dbReference>
<dbReference type="GO" id="GO:0005634">
    <property type="term" value="C:nucleus"/>
    <property type="evidence" value="ECO:0007669"/>
    <property type="project" value="UniProtKB-SubCell"/>
</dbReference>
<dbReference type="PANTHER" id="PTHR45797:SF3">
    <property type="entry name" value="TRANSCRIPTIONAL REGULATOR ATRX HOMOLOG"/>
    <property type="match status" value="1"/>
</dbReference>
<dbReference type="SUPFAM" id="SSF52540">
    <property type="entry name" value="P-loop containing nucleoside triphosphate hydrolases"/>
    <property type="match status" value="1"/>
</dbReference>
<evidence type="ECO:0000256" key="8">
    <source>
        <dbReference type="ARBA" id="ARBA00023242"/>
    </source>
</evidence>
<comment type="subcellular location">
    <subcellularLocation>
        <location evidence="1">Nucleus</location>
    </subcellularLocation>
</comment>
<keyword evidence="7" id="KW-0238">DNA-binding</keyword>
<dbReference type="InterPro" id="IPR001650">
    <property type="entry name" value="Helicase_C-like"/>
</dbReference>
<name>A0A5B7E0K5_PORTR</name>
<evidence type="ECO:0000313" key="10">
    <source>
        <dbReference type="EMBL" id="MPC26723.1"/>
    </source>
</evidence>
<proteinExistence type="inferred from homology"/>
<dbReference type="Pfam" id="PF00271">
    <property type="entry name" value="Helicase_C"/>
    <property type="match status" value="1"/>
</dbReference>
<gene>
    <name evidence="10" type="primary">ATRX_1</name>
    <name evidence="10" type="ORF">E2C01_019871</name>
</gene>
<dbReference type="EMBL" id="VSRR010001640">
    <property type="protein sequence ID" value="MPC26723.1"/>
    <property type="molecule type" value="Genomic_DNA"/>
</dbReference>
<accession>A0A5B7E0K5</accession>
<dbReference type="InterPro" id="IPR027417">
    <property type="entry name" value="P-loop_NTPase"/>
</dbReference>
<evidence type="ECO:0000256" key="1">
    <source>
        <dbReference type="ARBA" id="ARBA00004123"/>
    </source>
</evidence>
<dbReference type="OrthoDB" id="448448at2759"/>
<organism evidence="10 11">
    <name type="scientific">Portunus trituberculatus</name>
    <name type="common">Swimming crab</name>
    <name type="synonym">Neptunus trituberculatus</name>
    <dbReference type="NCBI Taxonomy" id="210409"/>
    <lineage>
        <taxon>Eukaryota</taxon>
        <taxon>Metazoa</taxon>
        <taxon>Ecdysozoa</taxon>
        <taxon>Arthropoda</taxon>
        <taxon>Crustacea</taxon>
        <taxon>Multicrustacea</taxon>
        <taxon>Malacostraca</taxon>
        <taxon>Eumalacostraca</taxon>
        <taxon>Eucarida</taxon>
        <taxon>Decapoda</taxon>
        <taxon>Pleocyemata</taxon>
        <taxon>Brachyura</taxon>
        <taxon>Eubrachyura</taxon>
        <taxon>Portunoidea</taxon>
        <taxon>Portunidae</taxon>
        <taxon>Portuninae</taxon>
        <taxon>Portunus</taxon>
    </lineage>
</organism>
<keyword evidence="11" id="KW-1185">Reference proteome</keyword>
<keyword evidence="4" id="KW-0378">Hydrolase</keyword>
<keyword evidence="3" id="KW-0547">Nucleotide-binding</keyword>
<keyword evidence="8" id="KW-0539">Nucleus</keyword>
<evidence type="ECO:0000256" key="7">
    <source>
        <dbReference type="ARBA" id="ARBA00023125"/>
    </source>
</evidence>
<keyword evidence="5" id="KW-0347">Helicase</keyword>
<dbReference type="CDD" id="cd18793">
    <property type="entry name" value="SF2_C_SNF"/>
    <property type="match status" value="1"/>
</dbReference>
<evidence type="ECO:0000256" key="2">
    <source>
        <dbReference type="ARBA" id="ARBA00007025"/>
    </source>
</evidence>
<feature type="domain" description="Helicase C-terminal" evidence="9">
    <location>
        <begin position="1"/>
        <end position="155"/>
    </location>
</feature>
<evidence type="ECO:0000259" key="9">
    <source>
        <dbReference type="PROSITE" id="PS51194"/>
    </source>
</evidence>
<protein>
    <submittedName>
        <fullName evidence="10">Transcriptional regulator ATRX</fullName>
    </submittedName>
</protein>
<dbReference type="GO" id="GO:0016887">
    <property type="term" value="F:ATP hydrolysis activity"/>
    <property type="evidence" value="ECO:0007669"/>
    <property type="project" value="InterPro"/>
</dbReference>
<comment type="caution">
    <text evidence="10">The sequence shown here is derived from an EMBL/GenBank/DDBJ whole genome shotgun (WGS) entry which is preliminary data.</text>
</comment>
<evidence type="ECO:0000256" key="6">
    <source>
        <dbReference type="ARBA" id="ARBA00022840"/>
    </source>
</evidence>
<evidence type="ECO:0000256" key="4">
    <source>
        <dbReference type="ARBA" id="ARBA00022801"/>
    </source>
</evidence>
<evidence type="ECO:0000256" key="3">
    <source>
        <dbReference type="ARBA" id="ARBA00022741"/>
    </source>
</evidence>
<dbReference type="InterPro" id="IPR044574">
    <property type="entry name" value="ARIP4-like"/>
</dbReference>
<dbReference type="GO" id="GO:0005524">
    <property type="term" value="F:ATP binding"/>
    <property type="evidence" value="ECO:0007669"/>
    <property type="project" value="UniProtKB-KW"/>
</dbReference>
<dbReference type="PANTHER" id="PTHR45797">
    <property type="entry name" value="RAD54-LIKE"/>
    <property type="match status" value="1"/>
</dbReference>
<comment type="similarity">
    <text evidence="2">Belongs to the SNF2/RAD54 helicase family.</text>
</comment>
<evidence type="ECO:0000313" key="11">
    <source>
        <dbReference type="Proteomes" id="UP000324222"/>
    </source>
</evidence>
<dbReference type="AlphaFoldDB" id="A0A5B7E0K5"/>
<dbReference type="GO" id="GO:0004386">
    <property type="term" value="F:helicase activity"/>
    <property type="evidence" value="ECO:0007669"/>
    <property type="project" value="UniProtKB-KW"/>
</dbReference>
<dbReference type="InterPro" id="IPR049730">
    <property type="entry name" value="SNF2/RAD54-like_C"/>
</dbReference>
<reference evidence="10 11" key="1">
    <citation type="submission" date="2019-05" db="EMBL/GenBank/DDBJ databases">
        <title>Another draft genome of Portunus trituberculatus and its Hox gene families provides insights of decapod evolution.</title>
        <authorList>
            <person name="Jeong J.-H."/>
            <person name="Song I."/>
            <person name="Kim S."/>
            <person name="Choi T."/>
            <person name="Kim D."/>
            <person name="Ryu S."/>
            <person name="Kim W."/>
        </authorList>
    </citation>
    <scope>NUCLEOTIDE SEQUENCE [LARGE SCALE GENOMIC DNA]</scope>
    <source>
        <tissue evidence="10">Muscle</tissue>
    </source>
</reference>